<reference evidence="5" key="2">
    <citation type="journal article" date="2012" name="G3 (Bethesda)">
        <title>Pichia sorbitophila, an interspecies yeast hybrid reveals early steps of genome resolution following polyploidization.</title>
        <authorList>
            <person name="Leh Louis V."/>
            <person name="Despons L."/>
            <person name="Friedrich A."/>
            <person name="Martin T."/>
            <person name="Durrens P."/>
            <person name="Casaregola S."/>
            <person name="Neuveglise C."/>
            <person name="Fairhead C."/>
            <person name="Marck C."/>
            <person name="Cruz J.A."/>
            <person name="Straub M.L."/>
            <person name="Kugler V."/>
            <person name="Sacerdot C."/>
            <person name="Uzunov Z."/>
            <person name="Thierry A."/>
            <person name="Weiss S."/>
            <person name="Bleykasten C."/>
            <person name="De Montigny J."/>
            <person name="Jacques N."/>
            <person name="Jung P."/>
            <person name="Lemaire M."/>
            <person name="Mallet S."/>
            <person name="Morel G."/>
            <person name="Richard G.F."/>
            <person name="Sarkar A."/>
            <person name="Savel G."/>
            <person name="Schacherer J."/>
            <person name="Seret M.L."/>
            <person name="Talla E."/>
            <person name="Samson G."/>
            <person name="Jubin C."/>
            <person name="Poulain J."/>
            <person name="Vacherie B."/>
            <person name="Barbe V."/>
            <person name="Pelletier E."/>
            <person name="Sherman D.J."/>
            <person name="Westhof E."/>
            <person name="Weissenbach J."/>
            <person name="Baret P.V."/>
            <person name="Wincker P."/>
            <person name="Gaillardin C."/>
            <person name="Dujon B."/>
            <person name="Souciet J.L."/>
        </authorList>
    </citation>
    <scope>NUCLEOTIDE SEQUENCE [LARGE SCALE GENOMIC DNA]</scope>
    <source>
        <strain evidence="5">ATCC MYA-4447 / BCRC 22081 / CBS 7064 / NBRC 10061 / NRRL Y-12695</strain>
    </source>
</reference>
<evidence type="ECO:0000313" key="4">
    <source>
        <dbReference type="EMBL" id="CCE84959.1"/>
    </source>
</evidence>
<dbReference type="FunCoup" id="G8Y5P8">
    <property type="interactions" value="185"/>
</dbReference>
<dbReference type="PROSITE" id="PS51352">
    <property type="entry name" value="THIOREDOXIN_2"/>
    <property type="match status" value="1"/>
</dbReference>
<dbReference type="NCBIfam" id="TIGR01068">
    <property type="entry name" value="thioredoxin"/>
    <property type="match status" value="1"/>
</dbReference>
<dbReference type="OMA" id="GPCRPMF"/>
<dbReference type="Gene3D" id="3.40.30.10">
    <property type="entry name" value="Glutaredoxin"/>
    <property type="match status" value="1"/>
</dbReference>
<dbReference type="Proteomes" id="UP000005222">
    <property type="component" value="Chromosome K"/>
</dbReference>
<dbReference type="AlphaFoldDB" id="G8Y5P8"/>
<dbReference type="STRING" id="559304.G8Y5P8"/>
<evidence type="ECO:0000256" key="1">
    <source>
        <dbReference type="ARBA" id="ARBA00023157"/>
    </source>
</evidence>
<dbReference type="OrthoDB" id="10263751at2759"/>
<dbReference type="eggNOG" id="KOG0907">
    <property type="taxonomic scope" value="Eukaryota"/>
</dbReference>
<dbReference type="PRINTS" id="PR00421">
    <property type="entry name" value="THIOREDOXIN"/>
</dbReference>
<keyword evidence="1" id="KW-1015">Disulfide bond</keyword>
<dbReference type="PANTHER" id="PTHR46115">
    <property type="entry name" value="THIOREDOXIN-LIKE PROTEIN 1"/>
    <property type="match status" value="1"/>
</dbReference>
<dbReference type="CDD" id="cd02947">
    <property type="entry name" value="TRX_family"/>
    <property type="match status" value="1"/>
</dbReference>
<dbReference type="InterPro" id="IPR017937">
    <property type="entry name" value="Thioredoxin_CS"/>
</dbReference>
<dbReference type="InParanoid" id="G8Y5P8"/>
<dbReference type="GO" id="GO:0015035">
    <property type="term" value="F:protein-disulfide reductase activity"/>
    <property type="evidence" value="ECO:0007669"/>
    <property type="project" value="InterPro"/>
</dbReference>
<sequence>MLKTQFPRLGASLRNRVLSAPLSAQRFYSQDASAGLIKELSSLKDMKEFISKENKVSVVDFYAVWCGPCKALEPIFHKLAEKTPEVQFGRVDVDQASDLATEYGVTAMPTCIFFKDGEKVDTIIGANPPKIVKLIKDYSGIDVTTR</sequence>
<dbReference type="InterPro" id="IPR005746">
    <property type="entry name" value="Thioredoxin"/>
</dbReference>
<dbReference type="EMBL" id="FO082049">
    <property type="protein sequence ID" value="CCE83928.1"/>
    <property type="molecule type" value="Genomic_DNA"/>
</dbReference>
<dbReference type="Proteomes" id="UP000005222">
    <property type="component" value="Chromosome L"/>
</dbReference>
<dbReference type="HOGENOM" id="CLU_090389_14_5_1"/>
<dbReference type="SUPFAM" id="SSF52833">
    <property type="entry name" value="Thioredoxin-like"/>
    <property type="match status" value="1"/>
</dbReference>
<evidence type="ECO:0000313" key="5">
    <source>
        <dbReference type="Proteomes" id="UP000005222"/>
    </source>
</evidence>
<dbReference type="PROSITE" id="PS00194">
    <property type="entry name" value="THIOREDOXIN_1"/>
    <property type="match status" value="1"/>
</dbReference>
<name>G8Y5P8_PICSO</name>
<feature type="domain" description="Thioredoxin" evidence="2">
    <location>
        <begin position="18"/>
        <end position="146"/>
    </location>
</feature>
<dbReference type="Pfam" id="PF00085">
    <property type="entry name" value="Thioredoxin"/>
    <property type="match status" value="1"/>
</dbReference>
<organism evidence="4 5">
    <name type="scientific">Pichia sorbitophila (strain ATCC MYA-4447 / BCRC 22081 / CBS 7064 / NBRC 10061 / NRRL Y-12695)</name>
    <name type="common">Hybrid yeast</name>
    <dbReference type="NCBI Taxonomy" id="559304"/>
    <lineage>
        <taxon>Eukaryota</taxon>
        <taxon>Fungi</taxon>
        <taxon>Dikarya</taxon>
        <taxon>Ascomycota</taxon>
        <taxon>Saccharomycotina</taxon>
        <taxon>Pichiomycetes</taxon>
        <taxon>Debaryomycetaceae</taxon>
        <taxon>Millerozyma</taxon>
    </lineage>
</organism>
<protein>
    <submittedName>
        <fullName evidence="4">Piso0_004525 protein</fullName>
    </submittedName>
</protein>
<proteinExistence type="predicted"/>
<dbReference type="InterPro" id="IPR036249">
    <property type="entry name" value="Thioredoxin-like_sf"/>
</dbReference>
<keyword evidence="5" id="KW-1185">Reference proteome</keyword>
<evidence type="ECO:0000259" key="2">
    <source>
        <dbReference type="PROSITE" id="PS51352"/>
    </source>
</evidence>
<gene>
    <name evidence="4" type="primary">Piso0_004525</name>
    <name evidence="3" type="ORF">GNLVRS01_PISO0K18798g</name>
    <name evidence="4" type="ORF">GNLVRS01_PISO0L18799g</name>
</gene>
<evidence type="ECO:0000313" key="3">
    <source>
        <dbReference type="EMBL" id="CCE83928.1"/>
    </source>
</evidence>
<dbReference type="FunFam" id="3.40.30.10:FF:000245">
    <property type="entry name" value="Thioredoxin"/>
    <property type="match status" value="1"/>
</dbReference>
<dbReference type="InterPro" id="IPR013766">
    <property type="entry name" value="Thioredoxin_domain"/>
</dbReference>
<reference evidence="4" key="1">
    <citation type="submission" date="2011-10" db="EMBL/GenBank/DDBJ databases">
        <authorList>
            <person name="Genoscope - CEA"/>
        </authorList>
    </citation>
    <scope>NUCLEOTIDE SEQUENCE</scope>
</reference>
<accession>G8Y5P8</accession>
<dbReference type="EMBL" id="FO082048">
    <property type="protein sequence ID" value="CCE84959.1"/>
    <property type="molecule type" value="Genomic_DNA"/>
</dbReference>